<comment type="caution">
    <text evidence="7">The sequence shown here is derived from an EMBL/GenBank/DDBJ whole genome shotgun (WGS) entry which is preliminary data.</text>
</comment>
<dbReference type="InterPro" id="IPR001841">
    <property type="entry name" value="Znf_RING"/>
</dbReference>
<keyword evidence="3" id="KW-0862">Zinc</keyword>
<evidence type="ECO:0000256" key="3">
    <source>
        <dbReference type="ARBA" id="ARBA00022833"/>
    </source>
</evidence>
<dbReference type="SMART" id="SM00238">
    <property type="entry name" value="BIR"/>
    <property type="match status" value="1"/>
</dbReference>
<dbReference type="EMBL" id="JARBDR010000337">
    <property type="protein sequence ID" value="KAJ8315519.1"/>
    <property type="molecule type" value="Genomic_DNA"/>
</dbReference>
<evidence type="ECO:0000313" key="8">
    <source>
        <dbReference type="Proteomes" id="UP001217089"/>
    </source>
</evidence>
<dbReference type="Pfam" id="PF13920">
    <property type="entry name" value="zf-C3HC4_3"/>
    <property type="match status" value="1"/>
</dbReference>
<keyword evidence="2 4" id="KW-0479">Metal-binding</keyword>
<gene>
    <name evidence="7" type="ORF">KUTeg_007669</name>
</gene>
<organism evidence="7 8">
    <name type="scientific">Tegillarca granosa</name>
    <name type="common">Malaysian cockle</name>
    <name type="synonym">Anadara granosa</name>
    <dbReference type="NCBI Taxonomy" id="220873"/>
    <lineage>
        <taxon>Eukaryota</taxon>
        <taxon>Metazoa</taxon>
        <taxon>Spiralia</taxon>
        <taxon>Lophotrochozoa</taxon>
        <taxon>Mollusca</taxon>
        <taxon>Bivalvia</taxon>
        <taxon>Autobranchia</taxon>
        <taxon>Pteriomorphia</taxon>
        <taxon>Arcoida</taxon>
        <taxon>Arcoidea</taxon>
        <taxon>Arcidae</taxon>
        <taxon>Tegillarca</taxon>
    </lineage>
</organism>
<feature type="region of interest" description="Disordered" evidence="5">
    <location>
        <begin position="139"/>
        <end position="172"/>
    </location>
</feature>
<dbReference type="SUPFAM" id="SSF57924">
    <property type="entry name" value="Inhibitor of apoptosis (IAP) repeat"/>
    <property type="match status" value="1"/>
</dbReference>
<dbReference type="PANTHER" id="PTHR10044:SF139">
    <property type="entry name" value="DEATH-ASSOCIATED INHIBITOR OF APOPTOSIS 2"/>
    <property type="match status" value="1"/>
</dbReference>
<evidence type="ECO:0000256" key="1">
    <source>
        <dbReference type="ARBA" id="ARBA00006672"/>
    </source>
</evidence>
<dbReference type="InterPro" id="IPR050784">
    <property type="entry name" value="IAP"/>
</dbReference>
<accession>A0ABQ9FDW6</accession>
<name>A0ABQ9FDW6_TEGGR</name>
<dbReference type="InterPro" id="IPR013083">
    <property type="entry name" value="Znf_RING/FYVE/PHD"/>
</dbReference>
<evidence type="ECO:0000259" key="6">
    <source>
        <dbReference type="PROSITE" id="PS50089"/>
    </source>
</evidence>
<dbReference type="Pfam" id="PF00653">
    <property type="entry name" value="BIR"/>
    <property type="match status" value="1"/>
</dbReference>
<sequence length="320" mass="36106">MTLKEYGKQNLPTMFQGTWTLQDGSTEMSLNLVNSKYPNYKQIAVRRSSFNSWPSRLKPSKLMAECGFFSTNSGDSVRCYHCGIGLRNWDPEDDPWVEHARWSPTCQFVQHEKGQEFINLVQAAHRQAEMREALEENAALYQPKTENQGKAGDIQEDGSRVQSAKTEERKNPLLTSCAQSVLAMGYRPRTVSKAIDRVVEHKGWDELSGENIMKVIFDMEDSGEINSTDEEKADNTKQSKETEKESSDPSIPDTTDRTKLMAENEELKDRTRCKICCENSVSIVFLPCGHLVCCAQCAPALKNCAICRKEIKGTVRVCLS</sequence>
<protein>
    <recommendedName>
        <fullName evidence="6">RING-type domain-containing protein</fullName>
    </recommendedName>
</protein>
<proteinExistence type="inferred from homology"/>
<dbReference type="Gene3D" id="1.10.1170.10">
    <property type="entry name" value="Inhibitor Of Apoptosis Protein (2mihbC-IAP-1), Chain A"/>
    <property type="match status" value="1"/>
</dbReference>
<feature type="region of interest" description="Disordered" evidence="5">
    <location>
        <begin position="223"/>
        <end position="258"/>
    </location>
</feature>
<dbReference type="Gene3D" id="3.30.40.10">
    <property type="entry name" value="Zinc/RING finger domain, C3HC4 (zinc finger)"/>
    <property type="match status" value="1"/>
</dbReference>
<dbReference type="CDD" id="cd00022">
    <property type="entry name" value="BIR"/>
    <property type="match status" value="1"/>
</dbReference>
<dbReference type="Proteomes" id="UP001217089">
    <property type="component" value="Unassembled WGS sequence"/>
</dbReference>
<dbReference type="PANTHER" id="PTHR10044">
    <property type="entry name" value="INHIBITOR OF APOPTOSIS"/>
    <property type="match status" value="1"/>
</dbReference>
<dbReference type="InterPro" id="IPR001370">
    <property type="entry name" value="BIR_rpt"/>
</dbReference>
<evidence type="ECO:0000256" key="2">
    <source>
        <dbReference type="ARBA" id="ARBA00022771"/>
    </source>
</evidence>
<feature type="domain" description="RING-type" evidence="6">
    <location>
        <begin position="273"/>
        <end position="308"/>
    </location>
</feature>
<evidence type="ECO:0000313" key="7">
    <source>
        <dbReference type="EMBL" id="KAJ8315519.1"/>
    </source>
</evidence>
<keyword evidence="2 4" id="KW-0863">Zinc-finger</keyword>
<reference evidence="7 8" key="1">
    <citation type="submission" date="2022-12" db="EMBL/GenBank/DDBJ databases">
        <title>Chromosome-level genome of Tegillarca granosa.</title>
        <authorList>
            <person name="Kim J."/>
        </authorList>
    </citation>
    <scope>NUCLEOTIDE SEQUENCE [LARGE SCALE GENOMIC DNA]</scope>
    <source>
        <strain evidence="7">Teg-2019</strain>
        <tissue evidence="7">Adductor muscle</tissue>
    </source>
</reference>
<feature type="compositionally biased region" description="Basic and acidic residues" evidence="5">
    <location>
        <begin position="229"/>
        <end position="247"/>
    </location>
</feature>
<evidence type="ECO:0000256" key="4">
    <source>
        <dbReference type="PROSITE-ProRule" id="PRU00175"/>
    </source>
</evidence>
<dbReference type="PROSITE" id="PS50089">
    <property type="entry name" value="ZF_RING_2"/>
    <property type="match status" value="1"/>
</dbReference>
<evidence type="ECO:0000256" key="5">
    <source>
        <dbReference type="SAM" id="MobiDB-lite"/>
    </source>
</evidence>
<comment type="similarity">
    <text evidence="1">Belongs to the IAP family.</text>
</comment>
<dbReference type="PROSITE" id="PS50143">
    <property type="entry name" value="BIR_REPEAT_2"/>
    <property type="match status" value="1"/>
</dbReference>
<keyword evidence="8" id="KW-1185">Reference proteome</keyword>